<feature type="compositionally biased region" description="Basic and acidic residues" evidence="1">
    <location>
        <begin position="219"/>
        <end position="234"/>
    </location>
</feature>
<dbReference type="InterPro" id="IPR025295">
    <property type="entry name" value="eCIS_core_dom"/>
</dbReference>
<dbReference type="AlphaFoldDB" id="F4XWB1"/>
<name>F4XWB1_9CYAN</name>
<feature type="domain" description="eCIS core" evidence="2">
    <location>
        <begin position="136"/>
        <end position="212"/>
    </location>
</feature>
<dbReference type="Pfam" id="PF13699">
    <property type="entry name" value="eCIS_core"/>
    <property type="match status" value="1"/>
</dbReference>
<gene>
    <name evidence="3" type="ORF">LYNGBM3L_43020</name>
</gene>
<accession>F4XWB1</accession>
<dbReference type="eggNOG" id="COG0656">
    <property type="taxonomic scope" value="Bacteria"/>
</dbReference>
<organism evidence="3 4">
    <name type="scientific">Moorena producens 3L</name>
    <dbReference type="NCBI Taxonomy" id="489825"/>
    <lineage>
        <taxon>Bacteria</taxon>
        <taxon>Bacillati</taxon>
        <taxon>Cyanobacteriota</taxon>
        <taxon>Cyanophyceae</taxon>
        <taxon>Coleofasciculales</taxon>
        <taxon>Coleofasciculaceae</taxon>
        <taxon>Moorena</taxon>
    </lineage>
</organism>
<evidence type="ECO:0000256" key="1">
    <source>
        <dbReference type="SAM" id="MobiDB-lite"/>
    </source>
</evidence>
<dbReference type="Proteomes" id="UP000003959">
    <property type="component" value="Unassembled WGS sequence"/>
</dbReference>
<proteinExistence type="predicted"/>
<keyword evidence="4" id="KW-1185">Reference proteome</keyword>
<dbReference type="EMBL" id="GL890942">
    <property type="protein sequence ID" value="EGJ31096.1"/>
    <property type="molecule type" value="Genomic_DNA"/>
</dbReference>
<evidence type="ECO:0000313" key="3">
    <source>
        <dbReference type="EMBL" id="EGJ31096.1"/>
    </source>
</evidence>
<feature type="compositionally biased region" description="Polar residues" evidence="1">
    <location>
        <begin position="209"/>
        <end position="218"/>
    </location>
</feature>
<sequence length="426" mass="48343">MSFDQNKKDSRGKGYREILEAEEREWNAEEAVGEWGSISAKVMHALETGQYVPDTGWYEMGLQAKLTIGKPGDKYEQEADRVARQVVQQINSPRIVEDDVLGRPQQEIQRKALTGGLNAPNNLEGGIKEARGRGKPLSETIRHPLEQAMGADFSGVRVHRDAQSDKLNQSIQAKAFTTGQDVFFRKGEYQPGRRGGLHLLAHELTHVMQQKESVNPSQQKKESNGERRREDNRSRAIYHRVPQPDDSFNASGLKSVWRGKNRGNSGSEKVYRTPLRTTYQLLVRTHIWGRAGLARVQGESGKLAATRANIGRAPKIFDWFEQKVTSERFVDKQTGQHYNRLWCSCAEPNALAKLLEQEYKRELQLGIIKPDEKWVPTRAFLESIRLDPKAYQGDDLEATMSYCKVCVKWLTPEGKLHPELIALGRI</sequence>
<evidence type="ECO:0000259" key="2">
    <source>
        <dbReference type="Pfam" id="PF13699"/>
    </source>
</evidence>
<feature type="region of interest" description="Disordered" evidence="1">
    <location>
        <begin position="115"/>
        <end position="134"/>
    </location>
</feature>
<feature type="region of interest" description="Disordered" evidence="1">
    <location>
        <begin position="209"/>
        <end position="235"/>
    </location>
</feature>
<protein>
    <recommendedName>
        <fullName evidence="2">eCIS core domain-containing protein</fullName>
    </recommendedName>
</protein>
<dbReference type="HOGENOM" id="CLU_643758_0_0_3"/>
<feature type="region of interest" description="Disordered" evidence="1">
    <location>
        <begin position="249"/>
        <end position="269"/>
    </location>
</feature>
<evidence type="ECO:0000313" key="4">
    <source>
        <dbReference type="Proteomes" id="UP000003959"/>
    </source>
</evidence>
<reference evidence="4" key="1">
    <citation type="journal article" date="2011" name="Proc. Natl. Acad. Sci. U.S.A.">
        <title>Genomic insights into the physiology and ecology of the marine filamentous cyanobacterium Lyngbya majuscula.</title>
        <authorList>
            <person name="Jones A.C."/>
            <person name="Monroe E.A."/>
            <person name="Podell S."/>
            <person name="Hess W.R."/>
            <person name="Klages S."/>
            <person name="Esquenazi E."/>
            <person name="Niessen S."/>
            <person name="Hoover H."/>
            <person name="Rothmann M."/>
            <person name="Lasken R.S."/>
            <person name="Yates J.R.III."/>
            <person name="Reinhardt R."/>
            <person name="Kube M."/>
            <person name="Burkart M.D."/>
            <person name="Allen E.E."/>
            <person name="Dorrestein P.C."/>
            <person name="Gerwick W.H."/>
            <person name="Gerwick L."/>
        </authorList>
    </citation>
    <scope>NUCLEOTIDE SEQUENCE [LARGE SCALE GENOMIC DNA]</scope>
    <source>
        <strain evidence="4">3L</strain>
    </source>
</reference>